<keyword evidence="2" id="KW-1185">Reference proteome</keyword>
<evidence type="ECO:0000313" key="2">
    <source>
        <dbReference type="Proteomes" id="UP000271587"/>
    </source>
</evidence>
<protein>
    <submittedName>
        <fullName evidence="1">Uncharacterized protein</fullName>
    </submittedName>
</protein>
<dbReference type="Proteomes" id="UP000271587">
    <property type="component" value="Chromosome"/>
</dbReference>
<dbReference type="AlphaFoldDB" id="A0A3G6J287"/>
<accession>A0A3G6J287</accession>
<dbReference type="EMBL" id="CP033897">
    <property type="protein sequence ID" value="AZA12016.1"/>
    <property type="molecule type" value="Genomic_DNA"/>
</dbReference>
<sequence>MLFFDNIPAGFEQFAQPWNDLVFDLMGRIDQIAVSFPEQWAQLLSMLPH</sequence>
<organism evidence="1 2">
    <name type="scientific">Corynebacterium gerontici</name>
    <dbReference type="NCBI Taxonomy" id="2079234"/>
    <lineage>
        <taxon>Bacteria</taxon>
        <taxon>Bacillati</taxon>
        <taxon>Actinomycetota</taxon>
        <taxon>Actinomycetes</taxon>
        <taxon>Mycobacteriales</taxon>
        <taxon>Corynebacteriaceae</taxon>
        <taxon>Corynebacterium</taxon>
    </lineage>
</organism>
<evidence type="ECO:0000313" key="1">
    <source>
        <dbReference type="EMBL" id="AZA12016.1"/>
    </source>
</evidence>
<reference evidence="1 2" key="1">
    <citation type="submission" date="2018-11" db="EMBL/GenBank/DDBJ databases">
        <authorList>
            <person name="Kleinhagauer T."/>
            <person name="Glaeser S.P."/>
            <person name="Spergser J."/>
            <person name="Ruckert C."/>
            <person name="Kaempfer P."/>
            <person name="Busse H.-J."/>
        </authorList>
    </citation>
    <scope>NUCLEOTIDE SEQUENCE [LARGE SCALE GENOMIC DNA]</scope>
    <source>
        <strain evidence="1 2">W8</strain>
    </source>
</reference>
<name>A0A3G6J287_9CORY</name>
<dbReference type="RefSeq" id="WP_164470292.1">
    <property type="nucleotide sequence ID" value="NZ_CP033897.1"/>
</dbReference>
<proteinExistence type="predicted"/>
<dbReference type="KEGG" id="cgk:CGERO_08625"/>
<gene>
    <name evidence="1" type="ORF">CGERO_08625</name>
</gene>